<dbReference type="Pfam" id="PF00156">
    <property type="entry name" value="Pribosyltran"/>
    <property type="match status" value="1"/>
</dbReference>
<evidence type="ECO:0000313" key="14">
    <source>
        <dbReference type="EMBL" id="SDD05465.1"/>
    </source>
</evidence>
<evidence type="ECO:0000256" key="4">
    <source>
        <dbReference type="ARBA" id="ARBA00004659"/>
    </source>
</evidence>
<dbReference type="GO" id="GO:0005737">
    <property type="term" value="C:cytoplasm"/>
    <property type="evidence" value="ECO:0007669"/>
    <property type="project" value="UniProtKB-SubCell"/>
</dbReference>
<dbReference type="NCBIfam" id="NF002634">
    <property type="entry name" value="PRK02304.1-3"/>
    <property type="match status" value="1"/>
</dbReference>
<dbReference type="PANTHER" id="PTHR32315">
    <property type="entry name" value="ADENINE PHOSPHORIBOSYLTRANSFERASE"/>
    <property type="match status" value="1"/>
</dbReference>
<dbReference type="STRING" id="58114.SAMN05216270_101551"/>
<evidence type="ECO:0000256" key="8">
    <source>
        <dbReference type="ARBA" id="ARBA00022490"/>
    </source>
</evidence>
<comment type="similarity">
    <text evidence="5 12">Belongs to the purine/pyrimidine phosphoribosyltransferase family.</text>
</comment>
<organism evidence="14 15">
    <name type="scientific">Glycomyces harbinensis</name>
    <dbReference type="NCBI Taxonomy" id="58114"/>
    <lineage>
        <taxon>Bacteria</taxon>
        <taxon>Bacillati</taxon>
        <taxon>Actinomycetota</taxon>
        <taxon>Actinomycetes</taxon>
        <taxon>Glycomycetales</taxon>
        <taxon>Glycomycetaceae</taxon>
        <taxon>Glycomyces</taxon>
    </lineage>
</organism>
<evidence type="ECO:0000256" key="7">
    <source>
        <dbReference type="ARBA" id="ARBA00011893"/>
    </source>
</evidence>
<dbReference type="RefSeq" id="WP_091027930.1">
    <property type="nucleotide sequence ID" value="NZ_FNAD01000001.1"/>
</dbReference>
<dbReference type="NCBIfam" id="NF002636">
    <property type="entry name" value="PRK02304.1-5"/>
    <property type="match status" value="1"/>
</dbReference>
<evidence type="ECO:0000256" key="9">
    <source>
        <dbReference type="ARBA" id="ARBA00022676"/>
    </source>
</evidence>
<dbReference type="EMBL" id="FNAD01000001">
    <property type="protein sequence ID" value="SDD05465.1"/>
    <property type="molecule type" value="Genomic_DNA"/>
</dbReference>
<dbReference type="Proteomes" id="UP000198949">
    <property type="component" value="Unassembled WGS sequence"/>
</dbReference>
<comment type="subcellular location">
    <subcellularLocation>
        <location evidence="3 12">Cytoplasm</location>
    </subcellularLocation>
</comment>
<keyword evidence="8 12" id="KW-0963">Cytoplasm</keyword>
<dbReference type="PANTHER" id="PTHR32315:SF3">
    <property type="entry name" value="ADENINE PHOSPHORIBOSYLTRANSFERASE"/>
    <property type="match status" value="1"/>
</dbReference>
<comment type="function">
    <text evidence="2 12">Catalyzes a salvage reaction resulting in the formation of AMP, that is energically less costly than de novo synthesis.</text>
</comment>
<feature type="domain" description="Phosphoribosyltransferase" evidence="13">
    <location>
        <begin position="26"/>
        <end position="159"/>
    </location>
</feature>
<keyword evidence="10 12" id="KW-0808">Transferase</keyword>
<reference evidence="15" key="1">
    <citation type="submission" date="2016-10" db="EMBL/GenBank/DDBJ databases">
        <authorList>
            <person name="Varghese N."/>
            <person name="Submissions S."/>
        </authorList>
    </citation>
    <scope>NUCLEOTIDE SEQUENCE [LARGE SCALE GENOMIC DNA]</scope>
    <source>
        <strain evidence="15">CGMCC 4.3516</strain>
    </source>
</reference>
<sequence>MDLTEYVPVVPDFPEPGVGFRDITPLLAAPAAFKASIDRLQEACEAYPYDAIAAFDARGFLWAAPLADRTGKPLLPIRKAGKLPREAAVESYRGEYAEVRVELHADAVRQGDRVLLVDDVIATGESMAAGVRLVEGLGGTVAACAALLEIAALSGRDRLDGYPVLSLLGKL</sequence>
<evidence type="ECO:0000256" key="3">
    <source>
        <dbReference type="ARBA" id="ARBA00004496"/>
    </source>
</evidence>
<dbReference type="CDD" id="cd06223">
    <property type="entry name" value="PRTases_typeI"/>
    <property type="match status" value="1"/>
</dbReference>
<evidence type="ECO:0000256" key="5">
    <source>
        <dbReference type="ARBA" id="ARBA00008391"/>
    </source>
</evidence>
<keyword evidence="15" id="KW-1185">Reference proteome</keyword>
<dbReference type="OrthoDB" id="9803963at2"/>
<comment type="subunit">
    <text evidence="6 12">Homodimer.</text>
</comment>
<comment type="catalytic activity">
    <reaction evidence="1 12">
        <text>AMP + diphosphate = 5-phospho-alpha-D-ribose 1-diphosphate + adenine</text>
        <dbReference type="Rhea" id="RHEA:16609"/>
        <dbReference type="ChEBI" id="CHEBI:16708"/>
        <dbReference type="ChEBI" id="CHEBI:33019"/>
        <dbReference type="ChEBI" id="CHEBI:58017"/>
        <dbReference type="ChEBI" id="CHEBI:456215"/>
        <dbReference type="EC" id="2.4.2.7"/>
    </reaction>
</comment>
<dbReference type="InterPro" id="IPR000836">
    <property type="entry name" value="PRTase_dom"/>
</dbReference>
<proteinExistence type="inferred from homology"/>
<dbReference type="AlphaFoldDB" id="A0A1G6RN88"/>
<dbReference type="FunFam" id="3.40.50.2020:FF:000004">
    <property type="entry name" value="Adenine phosphoribosyltransferase"/>
    <property type="match status" value="1"/>
</dbReference>
<evidence type="ECO:0000256" key="12">
    <source>
        <dbReference type="HAMAP-Rule" id="MF_00004"/>
    </source>
</evidence>
<keyword evidence="9 12" id="KW-0328">Glycosyltransferase</keyword>
<dbReference type="InterPro" id="IPR005764">
    <property type="entry name" value="Ade_phspho_trans"/>
</dbReference>
<dbReference type="GO" id="GO:0044209">
    <property type="term" value="P:AMP salvage"/>
    <property type="evidence" value="ECO:0007669"/>
    <property type="project" value="UniProtKB-UniRule"/>
</dbReference>
<protein>
    <recommendedName>
        <fullName evidence="7 12">Adenine phosphoribosyltransferase</fullName>
        <shortName evidence="12">APRT</shortName>
        <ecNumber evidence="7 12">2.4.2.7</ecNumber>
    </recommendedName>
</protein>
<dbReference type="InterPro" id="IPR029057">
    <property type="entry name" value="PRTase-like"/>
</dbReference>
<accession>A0A1G6RN88</accession>
<evidence type="ECO:0000256" key="1">
    <source>
        <dbReference type="ARBA" id="ARBA00000868"/>
    </source>
</evidence>
<gene>
    <name evidence="12" type="primary">apt</name>
    <name evidence="14" type="ORF">SAMN05216270_101551</name>
</gene>
<dbReference type="GO" id="GO:0016208">
    <property type="term" value="F:AMP binding"/>
    <property type="evidence" value="ECO:0007669"/>
    <property type="project" value="TreeGrafter"/>
</dbReference>
<dbReference type="InterPro" id="IPR050054">
    <property type="entry name" value="UPRTase/APRTase"/>
</dbReference>
<comment type="pathway">
    <text evidence="4 12">Purine metabolism; AMP biosynthesis via salvage pathway; AMP from adenine: step 1/1.</text>
</comment>
<evidence type="ECO:0000256" key="2">
    <source>
        <dbReference type="ARBA" id="ARBA00003968"/>
    </source>
</evidence>
<dbReference type="EC" id="2.4.2.7" evidence="7 12"/>
<evidence type="ECO:0000256" key="11">
    <source>
        <dbReference type="ARBA" id="ARBA00022726"/>
    </source>
</evidence>
<dbReference type="GO" id="GO:0006166">
    <property type="term" value="P:purine ribonucleoside salvage"/>
    <property type="evidence" value="ECO:0007669"/>
    <property type="project" value="UniProtKB-KW"/>
</dbReference>
<keyword evidence="11 12" id="KW-0660">Purine salvage</keyword>
<evidence type="ECO:0000313" key="15">
    <source>
        <dbReference type="Proteomes" id="UP000198949"/>
    </source>
</evidence>
<evidence type="ECO:0000259" key="13">
    <source>
        <dbReference type="Pfam" id="PF00156"/>
    </source>
</evidence>
<name>A0A1G6RN88_9ACTN</name>
<dbReference type="GO" id="GO:0002055">
    <property type="term" value="F:adenine binding"/>
    <property type="evidence" value="ECO:0007669"/>
    <property type="project" value="TreeGrafter"/>
</dbReference>
<evidence type="ECO:0000256" key="6">
    <source>
        <dbReference type="ARBA" id="ARBA00011738"/>
    </source>
</evidence>
<dbReference type="UniPathway" id="UPA00588">
    <property type="reaction ID" value="UER00646"/>
</dbReference>
<evidence type="ECO:0000256" key="10">
    <source>
        <dbReference type="ARBA" id="ARBA00022679"/>
    </source>
</evidence>
<dbReference type="GO" id="GO:0003999">
    <property type="term" value="F:adenine phosphoribosyltransferase activity"/>
    <property type="evidence" value="ECO:0007669"/>
    <property type="project" value="UniProtKB-UniRule"/>
</dbReference>
<dbReference type="Gene3D" id="3.40.50.2020">
    <property type="match status" value="1"/>
</dbReference>
<dbReference type="HAMAP" id="MF_00004">
    <property type="entry name" value="Aden_phosphoribosyltr"/>
    <property type="match status" value="1"/>
</dbReference>
<dbReference type="GO" id="GO:0006168">
    <property type="term" value="P:adenine salvage"/>
    <property type="evidence" value="ECO:0007669"/>
    <property type="project" value="InterPro"/>
</dbReference>
<dbReference type="SUPFAM" id="SSF53271">
    <property type="entry name" value="PRTase-like"/>
    <property type="match status" value="1"/>
</dbReference>